<proteinExistence type="predicted"/>
<accession>T0QXE4</accession>
<dbReference type="InParanoid" id="T0QXE4"/>
<protein>
    <recommendedName>
        <fullName evidence="4">DUF4203 domain-containing protein</fullName>
    </recommendedName>
</protein>
<dbReference type="EMBL" id="JH767140">
    <property type="protein sequence ID" value="EQC38730.1"/>
    <property type="molecule type" value="Genomic_DNA"/>
</dbReference>
<keyword evidence="1" id="KW-0812">Transmembrane</keyword>
<dbReference type="Proteomes" id="UP000030762">
    <property type="component" value="Unassembled WGS sequence"/>
</dbReference>
<keyword evidence="3" id="KW-1185">Reference proteome</keyword>
<evidence type="ECO:0008006" key="4">
    <source>
        <dbReference type="Google" id="ProtNLM"/>
    </source>
</evidence>
<feature type="transmembrane region" description="Helical" evidence="1">
    <location>
        <begin position="56"/>
        <end position="74"/>
    </location>
</feature>
<organism evidence="2 3">
    <name type="scientific">Saprolegnia diclina (strain VS20)</name>
    <dbReference type="NCBI Taxonomy" id="1156394"/>
    <lineage>
        <taxon>Eukaryota</taxon>
        <taxon>Sar</taxon>
        <taxon>Stramenopiles</taxon>
        <taxon>Oomycota</taxon>
        <taxon>Saprolegniomycetes</taxon>
        <taxon>Saprolegniales</taxon>
        <taxon>Saprolegniaceae</taxon>
        <taxon>Saprolegnia</taxon>
    </lineage>
</organism>
<name>T0QXE4_SAPDV</name>
<feature type="transmembrane region" description="Helical" evidence="1">
    <location>
        <begin position="125"/>
        <end position="149"/>
    </location>
</feature>
<evidence type="ECO:0000256" key="1">
    <source>
        <dbReference type="SAM" id="Phobius"/>
    </source>
</evidence>
<dbReference type="RefSeq" id="XP_008607554.1">
    <property type="nucleotide sequence ID" value="XM_008609332.1"/>
</dbReference>
<dbReference type="VEuPathDB" id="FungiDB:SDRG_03695"/>
<dbReference type="AlphaFoldDB" id="T0QXE4"/>
<feature type="transmembrane region" description="Helical" evidence="1">
    <location>
        <begin position="32"/>
        <end position="50"/>
    </location>
</feature>
<evidence type="ECO:0000313" key="2">
    <source>
        <dbReference type="EMBL" id="EQC38730.1"/>
    </source>
</evidence>
<keyword evidence="1" id="KW-0472">Membrane</keyword>
<feature type="transmembrane region" description="Helical" evidence="1">
    <location>
        <begin position="6"/>
        <end position="23"/>
    </location>
</feature>
<reference evidence="2 3" key="1">
    <citation type="submission" date="2012-04" db="EMBL/GenBank/DDBJ databases">
        <title>The Genome Sequence of Saprolegnia declina VS20.</title>
        <authorList>
            <consortium name="The Broad Institute Genome Sequencing Platform"/>
            <person name="Russ C."/>
            <person name="Nusbaum C."/>
            <person name="Tyler B."/>
            <person name="van West P."/>
            <person name="Dieguez-Uribeondo J."/>
            <person name="de Bruijn I."/>
            <person name="Tripathy S."/>
            <person name="Jiang R."/>
            <person name="Young S.K."/>
            <person name="Zeng Q."/>
            <person name="Gargeya S."/>
            <person name="Fitzgerald M."/>
            <person name="Haas B."/>
            <person name="Abouelleil A."/>
            <person name="Alvarado L."/>
            <person name="Arachchi H.M."/>
            <person name="Berlin A."/>
            <person name="Chapman S.B."/>
            <person name="Goldberg J."/>
            <person name="Griggs A."/>
            <person name="Gujja S."/>
            <person name="Hansen M."/>
            <person name="Howarth C."/>
            <person name="Imamovic A."/>
            <person name="Larimer J."/>
            <person name="McCowen C."/>
            <person name="Montmayeur A."/>
            <person name="Murphy C."/>
            <person name="Neiman D."/>
            <person name="Pearson M."/>
            <person name="Priest M."/>
            <person name="Roberts A."/>
            <person name="Saif S."/>
            <person name="Shea T."/>
            <person name="Sisk P."/>
            <person name="Sykes S."/>
            <person name="Wortman J."/>
            <person name="Nusbaum C."/>
            <person name="Birren B."/>
        </authorList>
    </citation>
    <scope>NUCLEOTIDE SEQUENCE [LARGE SCALE GENOMIC DNA]</scope>
    <source>
        <strain evidence="2 3">VS20</strain>
    </source>
</reference>
<sequence>MLAILFFGLGLLPLGLVMTFYGFGRRRLTGRISAFLLSFLWLLVLARLVIADTTTVHVALACLLSLCPTLVAVASSSFGDACTVALSAFLALLTPLSLTSLPIALIGGSIGGLVLGYWGRQRQSAVLIASAFSGAYLVSIFVGLVYLVGLVTATNGERRARTGDDEATKVLVATTVSLGLVFGCGLYVQWQGMTTGLDLARRDASATELETPLEIV</sequence>
<feature type="transmembrane region" description="Helical" evidence="1">
    <location>
        <begin position="170"/>
        <end position="190"/>
    </location>
</feature>
<dbReference type="GeneID" id="19944422"/>
<feature type="transmembrane region" description="Helical" evidence="1">
    <location>
        <begin position="86"/>
        <end position="119"/>
    </location>
</feature>
<evidence type="ECO:0000313" key="3">
    <source>
        <dbReference type="Proteomes" id="UP000030762"/>
    </source>
</evidence>
<keyword evidence="1" id="KW-1133">Transmembrane helix</keyword>
<gene>
    <name evidence="2" type="ORF">SDRG_03695</name>
</gene>